<accession>A0A562L7E2</accession>
<dbReference type="GO" id="GO:0015293">
    <property type="term" value="F:symporter activity"/>
    <property type="evidence" value="ECO:0007669"/>
    <property type="project" value="UniProtKB-KW"/>
</dbReference>
<dbReference type="InterPro" id="IPR036458">
    <property type="entry name" value="Na:dicarbo_symporter_sf"/>
</dbReference>
<dbReference type="SUPFAM" id="SSF118215">
    <property type="entry name" value="Proton glutamate symport protein"/>
    <property type="match status" value="1"/>
</dbReference>
<feature type="transmembrane region" description="Helical" evidence="7">
    <location>
        <begin position="150"/>
        <end position="168"/>
    </location>
</feature>
<name>A0A562L7E2_9GAMM</name>
<evidence type="ECO:0000256" key="2">
    <source>
        <dbReference type="ARBA" id="ARBA00022448"/>
    </source>
</evidence>
<keyword evidence="5 7" id="KW-1133">Transmembrane helix</keyword>
<dbReference type="GO" id="GO:0005886">
    <property type="term" value="C:plasma membrane"/>
    <property type="evidence" value="ECO:0007669"/>
    <property type="project" value="UniProtKB-SubCell"/>
</dbReference>
<feature type="transmembrane region" description="Helical" evidence="7">
    <location>
        <begin position="318"/>
        <end position="344"/>
    </location>
</feature>
<dbReference type="InterPro" id="IPR001991">
    <property type="entry name" value="Na-dicarboxylate_symporter"/>
</dbReference>
<evidence type="ECO:0000256" key="5">
    <source>
        <dbReference type="ARBA" id="ARBA00022989"/>
    </source>
</evidence>
<protein>
    <submittedName>
        <fullName evidence="8">Na+/H+-dicarboxylate symporter</fullName>
    </submittedName>
</protein>
<sequence>MSLTTRVLLALIAGAIGGLLLAMWDPATATMSANAVQPIGRLWLSALQMTVVPLVVALVVIGVNTASNAAASGRTARKAMIVFVMLLSAAAAFAALVAPMLLSLLPRDDALVHRLRDATTPVEQTTPTTLADWFGSIIPANAIDAAAQSAMLPLVVFALFFGFALTRIDPERRTRMVDFLQTISDTMIVIVRWVLWAAPLGVFALVFAVCARVGAGMLSALGYYIALQCVLYLSVTLMLYLVAGFFGASPIRRFAVAILPAQVVAASTQSSLASLPAMIESARTRLGYPLSVTSLVLPMAVSLFRITSPIQYIGVAAFVAWIYGIDVSAAHVVAGAALAVVISLGSVGLPGQVSFMATNMPVVQSMGLPVEPLGILLAVDTIPDVFATLGNVTADLTATSVVAKDAPADEPGSLHIHIETVDAPRPRPG</sequence>
<dbReference type="RefSeq" id="WP_144898874.1">
    <property type="nucleotide sequence ID" value="NZ_VLKN01000003.1"/>
</dbReference>
<dbReference type="Gene3D" id="1.10.3860.10">
    <property type="entry name" value="Sodium:dicarboxylate symporter"/>
    <property type="match status" value="1"/>
</dbReference>
<proteinExistence type="predicted"/>
<dbReference type="AlphaFoldDB" id="A0A562L7E2"/>
<reference evidence="8 9" key="1">
    <citation type="journal article" date="2015" name="Stand. Genomic Sci.">
        <title>Genomic Encyclopedia of Bacterial and Archaeal Type Strains, Phase III: the genomes of soil and plant-associated and newly described type strains.</title>
        <authorList>
            <person name="Whitman W.B."/>
            <person name="Woyke T."/>
            <person name="Klenk H.P."/>
            <person name="Zhou Y."/>
            <person name="Lilburn T.G."/>
            <person name="Beck B.J."/>
            <person name="De Vos P."/>
            <person name="Vandamme P."/>
            <person name="Eisen J.A."/>
            <person name="Garrity G."/>
            <person name="Hugenholtz P."/>
            <person name="Kyrpides N.C."/>
        </authorList>
    </citation>
    <scope>NUCLEOTIDE SEQUENCE [LARGE SCALE GENOMIC DNA]</scope>
    <source>
        <strain evidence="8 9">CGMCC 1.10821</strain>
    </source>
</reference>
<evidence type="ECO:0000256" key="1">
    <source>
        <dbReference type="ARBA" id="ARBA00004651"/>
    </source>
</evidence>
<dbReference type="PRINTS" id="PR00173">
    <property type="entry name" value="EDTRNSPORT"/>
</dbReference>
<keyword evidence="4 7" id="KW-0812">Transmembrane</keyword>
<evidence type="ECO:0000256" key="4">
    <source>
        <dbReference type="ARBA" id="ARBA00022692"/>
    </source>
</evidence>
<gene>
    <name evidence="8" type="ORF">IP90_01366</name>
</gene>
<evidence type="ECO:0000256" key="3">
    <source>
        <dbReference type="ARBA" id="ARBA00022475"/>
    </source>
</evidence>
<keyword evidence="3" id="KW-1003">Cell membrane</keyword>
<keyword evidence="2" id="KW-0813">Transport</keyword>
<evidence type="ECO:0000313" key="8">
    <source>
        <dbReference type="EMBL" id="TWI03553.1"/>
    </source>
</evidence>
<dbReference type="EMBL" id="VLKN01000003">
    <property type="protein sequence ID" value="TWI03553.1"/>
    <property type="molecule type" value="Genomic_DNA"/>
</dbReference>
<feature type="transmembrane region" description="Helical" evidence="7">
    <location>
        <begin position="221"/>
        <end position="242"/>
    </location>
</feature>
<organism evidence="8 9">
    <name type="scientific">Luteimonas cucumeris</name>
    <dbReference type="NCBI Taxonomy" id="985012"/>
    <lineage>
        <taxon>Bacteria</taxon>
        <taxon>Pseudomonadati</taxon>
        <taxon>Pseudomonadota</taxon>
        <taxon>Gammaproteobacteria</taxon>
        <taxon>Lysobacterales</taxon>
        <taxon>Lysobacteraceae</taxon>
        <taxon>Luteimonas</taxon>
    </lineage>
</organism>
<dbReference type="PANTHER" id="PTHR42865:SF7">
    <property type="entry name" value="PROTON_GLUTAMATE-ASPARTATE SYMPORTER"/>
    <property type="match status" value="1"/>
</dbReference>
<evidence type="ECO:0000256" key="7">
    <source>
        <dbReference type="SAM" id="Phobius"/>
    </source>
</evidence>
<dbReference type="Proteomes" id="UP000315167">
    <property type="component" value="Unassembled WGS sequence"/>
</dbReference>
<comment type="subcellular location">
    <subcellularLocation>
        <location evidence="1">Cell membrane</location>
        <topology evidence="1">Multi-pass membrane protein</topology>
    </subcellularLocation>
</comment>
<comment type="caution">
    <text evidence="8">The sequence shown here is derived from an EMBL/GenBank/DDBJ whole genome shotgun (WGS) entry which is preliminary data.</text>
</comment>
<dbReference type="PANTHER" id="PTHR42865">
    <property type="entry name" value="PROTON/GLUTAMATE-ASPARTATE SYMPORTER"/>
    <property type="match status" value="1"/>
</dbReference>
<evidence type="ECO:0000256" key="6">
    <source>
        <dbReference type="ARBA" id="ARBA00023136"/>
    </source>
</evidence>
<feature type="transmembrane region" description="Helical" evidence="7">
    <location>
        <begin position="189"/>
        <end position="215"/>
    </location>
</feature>
<feature type="transmembrane region" description="Helical" evidence="7">
    <location>
        <begin position="42"/>
        <end position="67"/>
    </location>
</feature>
<keyword evidence="6 7" id="KW-0472">Membrane</keyword>
<evidence type="ECO:0000313" key="9">
    <source>
        <dbReference type="Proteomes" id="UP000315167"/>
    </source>
</evidence>
<feature type="transmembrane region" description="Helical" evidence="7">
    <location>
        <begin position="79"/>
        <end position="102"/>
    </location>
</feature>
<dbReference type="OrthoDB" id="9766690at2"/>
<keyword evidence="9" id="KW-1185">Reference proteome</keyword>
<dbReference type="Pfam" id="PF00375">
    <property type="entry name" value="SDF"/>
    <property type="match status" value="1"/>
</dbReference>